<protein>
    <submittedName>
        <fullName evidence="8">MFS general substrate transporter</fullName>
    </submittedName>
</protein>
<keyword evidence="9" id="KW-1185">Reference proteome</keyword>
<keyword evidence="5 7" id="KW-0472">Membrane</keyword>
<gene>
    <name evidence="8" type="ORF">MVEN_00805800</name>
</gene>
<feature type="transmembrane region" description="Helical" evidence="7">
    <location>
        <begin position="309"/>
        <end position="332"/>
    </location>
</feature>
<dbReference type="EMBL" id="JACAZI010000005">
    <property type="protein sequence ID" value="KAF7360739.1"/>
    <property type="molecule type" value="Genomic_DNA"/>
</dbReference>
<keyword evidence="2" id="KW-0813">Transport</keyword>
<dbReference type="Proteomes" id="UP000620124">
    <property type="component" value="Unassembled WGS sequence"/>
</dbReference>
<evidence type="ECO:0000256" key="7">
    <source>
        <dbReference type="SAM" id="Phobius"/>
    </source>
</evidence>
<proteinExistence type="predicted"/>
<feature type="compositionally biased region" description="Polar residues" evidence="6">
    <location>
        <begin position="8"/>
        <end position="18"/>
    </location>
</feature>
<keyword evidence="3 7" id="KW-0812">Transmembrane</keyword>
<dbReference type="Gene3D" id="1.20.1250.20">
    <property type="entry name" value="MFS general substrate transporter like domains"/>
    <property type="match status" value="1"/>
</dbReference>
<feature type="region of interest" description="Disordered" evidence="6">
    <location>
        <begin position="1"/>
        <end position="31"/>
    </location>
</feature>
<dbReference type="PANTHER" id="PTHR23504">
    <property type="entry name" value="MAJOR FACILITATOR SUPERFAMILY DOMAIN-CONTAINING PROTEIN 10"/>
    <property type="match status" value="1"/>
</dbReference>
<dbReference type="OrthoDB" id="419616at2759"/>
<evidence type="ECO:0000256" key="4">
    <source>
        <dbReference type="ARBA" id="ARBA00022989"/>
    </source>
</evidence>
<name>A0A8H6YLZ5_9AGAR</name>
<sequence>MASEPELNESQPLLSDSNARLEDQTPPRVKATPLPKAQFAALCIARLSDPIGFTQIFPYINEFLSFLHVSDDPAKIGFYSGIVESMPSVAILTILWWTKLSDIVGRRPVILGCALGLASISVLFGLSRSFIQIVVLRTLIGLFAGNTAVYQTILAEITDSTNQAIAYPIYGGIYPLGATLGPLIGGFFSNLATKYPKYFGYSFLEEHPYFPPGFICACLALTGFTLTYFFLEETNPAKRGNPSQNVPGNAAANPNALGVLDLLSIPTIRIISLSSMALAFLDVGFTVTFILFCYTPVEIGGLGFSALEIGYAMATSSGIFAFYQLILMPIFLHRFDIARMYTVCMGLWTPTYLLLPFLNIIARMGLKNANPEVVNWNVLLWAGIVVNLIFWRTSCLAYPTNAILVRDNAPGAASLSSSIGLNQFSMGVARCMSPFFSSMIFALSMDHRLLDGYFWVVVMSTFAVAGFYVSGRIHNNS</sequence>
<dbReference type="InterPro" id="IPR001958">
    <property type="entry name" value="Tet-R_TetA/multi-R_MdtG-like"/>
</dbReference>
<evidence type="ECO:0000256" key="2">
    <source>
        <dbReference type="ARBA" id="ARBA00022448"/>
    </source>
</evidence>
<evidence type="ECO:0000313" key="9">
    <source>
        <dbReference type="Proteomes" id="UP000620124"/>
    </source>
</evidence>
<comment type="caution">
    <text evidence="8">The sequence shown here is derived from an EMBL/GenBank/DDBJ whole genome shotgun (WGS) entry which is preliminary data.</text>
</comment>
<dbReference type="InterPro" id="IPR011701">
    <property type="entry name" value="MFS"/>
</dbReference>
<organism evidence="8 9">
    <name type="scientific">Mycena venus</name>
    <dbReference type="NCBI Taxonomy" id="2733690"/>
    <lineage>
        <taxon>Eukaryota</taxon>
        <taxon>Fungi</taxon>
        <taxon>Dikarya</taxon>
        <taxon>Basidiomycota</taxon>
        <taxon>Agaricomycotina</taxon>
        <taxon>Agaricomycetes</taxon>
        <taxon>Agaricomycetidae</taxon>
        <taxon>Agaricales</taxon>
        <taxon>Marasmiineae</taxon>
        <taxon>Mycenaceae</taxon>
        <taxon>Mycena</taxon>
    </lineage>
</organism>
<evidence type="ECO:0000256" key="6">
    <source>
        <dbReference type="SAM" id="MobiDB-lite"/>
    </source>
</evidence>
<feature type="transmembrane region" description="Helical" evidence="7">
    <location>
        <begin position="277"/>
        <end position="297"/>
    </location>
</feature>
<dbReference type="InterPro" id="IPR036259">
    <property type="entry name" value="MFS_trans_sf"/>
</dbReference>
<feature type="transmembrane region" description="Helical" evidence="7">
    <location>
        <begin position="344"/>
        <end position="366"/>
    </location>
</feature>
<dbReference type="AlphaFoldDB" id="A0A8H6YLZ5"/>
<evidence type="ECO:0000256" key="5">
    <source>
        <dbReference type="ARBA" id="ARBA00023136"/>
    </source>
</evidence>
<dbReference type="Pfam" id="PF07690">
    <property type="entry name" value="MFS_1"/>
    <property type="match status" value="1"/>
</dbReference>
<evidence type="ECO:0000313" key="8">
    <source>
        <dbReference type="EMBL" id="KAF7360739.1"/>
    </source>
</evidence>
<dbReference type="GO" id="GO:0016020">
    <property type="term" value="C:membrane"/>
    <property type="evidence" value="ECO:0007669"/>
    <property type="project" value="UniProtKB-SubCell"/>
</dbReference>
<accession>A0A8H6YLZ5</accession>
<dbReference type="PANTHER" id="PTHR23504:SF15">
    <property type="entry name" value="MAJOR FACILITATOR SUPERFAMILY (MFS) PROFILE DOMAIN-CONTAINING PROTEIN"/>
    <property type="match status" value="1"/>
</dbReference>
<dbReference type="GO" id="GO:0022857">
    <property type="term" value="F:transmembrane transporter activity"/>
    <property type="evidence" value="ECO:0007669"/>
    <property type="project" value="InterPro"/>
</dbReference>
<feature type="transmembrane region" description="Helical" evidence="7">
    <location>
        <begin position="109"/>
        <end position="127"/>
    </location>
</feature>
<comment type="subcellular location">
    <subcellularLocation>
        <location evidence="1">Membrane</location>
        <topology evidence="1">Multi-pass membrane protein</topology>
    </subcellularLocation>
</comment>
<feature type="transmembrane region" description="Helical" evidence="7">
    <location>
        <begin position="453"/>
        <end position="471"/>
    </location>
</feature>
<feature type="transmembrane region" description="Helical" evidence="7">
    <location>
        <begin position="165"/>
        <end position="189"/>
    </location>
</feature>
<dbReference type="SUPFAM" id="SSF103473">
    <property type="entry name" value="MFS general substrate transporter"/>
    <property type="match status" value="1"/>
</dbReference>
<reference evidence="8" key="1">
    <citation type="submission" date="2020-05" db="EMBL/GenBank/DDBJ databases">
        <title>Mycena genomes resolve the evolution of fungal bioluminescence.</title>
        <authorList>
            <person name="Tsai I.J."/>
        </authorList>
    </citation>
    <scope>NUCLEOTIDE SEQUENCE</scope>
    <source>
        <strain evidence="8">CCC161011</strain>
    </source>
</reference>
<dbReference type="PRINTS" id="PR01035">
    <property type="entry name" value="TCRTETA"/>
</dbReference>
<evidence type="ECO:0000256" key="3">
    <source>
        <dbReference type="ARBA" id="ARBA00022692"/>
    </source>
</evidence>
<feature type="transmembrane region" description="Helical" evidence="7">
    <location>
        <begin position="133"/>
        <end position="153"/>
    </location>
</feature>
<feature type="transmembrane region" description="Helical" evidence="7">
    <location>
        <begin position="378"/>
        <end position="398"/>
    </location>
</feature>
<evidence type="ECO:0000256" key="1">
    <source>
        <dbReference type="ARBA" id="ARBA00004141"/>
    </source>
</evidence>
<feature type="transmembrane region" description="Helical" evidence="7">
    <location>
        <begin position="76"/>
        <end position="97"/>
    </location>
</feature>
<feature type="transmembrane region" description="Helical" evidence="7">
    <location>
        <begin position="209"/>
        <end position="231"/>
    </location>
</feature>
<keyword evidence="4 7" id="KW-1133">Transmembrane helix</keyword>